<feature type="transmembrane region" description="Helical" evidence="8">
    <location>
        <begin position="27"/>
        <end position="45"/>
    </location>
</feature>
<feature type="transmembrane region" description="Helical" evidence="8">
    <location>
        <begin position="276"/>
        <end position="295"/>
    </location>
</feature>
<evidence type="ECO:0000313" key="13">
    <source>
        <dbReference type="Proteomes" id="UP000275865"/>
    </source>
</evidence>
<protein>
    <submittedName>
        <fullName evidence="11">MFS transporter</fullName>
    </submittedName>
</protein>
<keyword evidence="5 8" id="KW-1133">Transmembrane helix</keyword>
<dbReference type="PANTHER" id="PTHR23513">
    <property type="entry name" value="INTEGRAL MEMBRANE EFFLUX PROTEIN-RELATED"/>
    <property type="match status" value="1"/>
</dbReference>
<dbReference type="Proteomes" id="UP000275865">
    <property type="component" value="Unassembled WGS sequence"/>
</dbReference>
<dbReference type="InterPro" id="IPR010290">
    <property type="entry name" value="TM_effector"/>
</dbReference>
<evidence type="ECO:0000256" key="7">
    <source>
        <dbReference type="SAM" id="MobiDB-lite"/>
    </source>
</evidence>
<organism evidence="11 13">
    <name type="scientific">Micromonospora musae</name>
    <dbReference type="NCBI Taxonomy" id="1894970"/>
    <lineage>
        <taxon>Bacteria</taxon>
        <taxon>Bacillati</taxon>
        <taxon>Actinomycetota</taxon>
        <taxon>Actinomycetes</taxon>
        <taxon>Micromonosporales</taxon>
        <taxon>Micromonosporaceae</taxon>
        <taxon>Micromonospora</taxon>
    </lineage>
</organism>
<feature type="transmembrane region" description="Helical" evidence="8">
    <location>
        <begin position="155"/>
        <end position="176"/>
    </location>
</feature>
<feature type="transmembrane region" description="Helical" evidence="8">
    <location>
        <begin position="57"/>
        <end position="77"/>
    </location>
</feature>
<dbReference type="Pfam" id="PF05977">
    <property type="entry name" value="MFS_3"/>
    <property type="match status" value="1"/>
</dbReference>
<dbReference type="EMBL" id="RAZT01000007">
    <property type="protein sequence ID" value="RKN31747.1"/>
    <property type="molecule type" value="Genomic_DNA"/>
</dbReference>
<keyword evidence="3" id="KW-1003">Cell membrane</keyword>
<evidence type="ECO:0000256" key="3">
    <source>
        <dbReference type="ARBA" id="ARBA00022475"/>
    </source>
</evidence>
<feature type="transmembrane region" description="Helical" evidence="8">
    <location>
        <begin position="302"/>
        <end position="319"/>
    </location>
</feature>
<feature type="region of interest" description="Disordered" evidence="7">
    <location>
        <begin position="428"/>
        <end position="463"/>
    </location>
</feature>
<feature type="transmembrane region" description="Helical" evidence="8">
    <location>
        <begin position="182"/>
        <end position="203"/>
    </location>
</feature>
<feature type="transmembrane region" description="Helical" evidence="8">
    <location>
        <begin position="116"/>
        <end position="135"/>
    </location>
</feature>
<dbReference type="Proteomes" id="UP000271548">
    <property type="component" value="Unassembled WGS sequence"/>
</dbReference>
<feature type="domain" description="Major facilitator superfamily (MFS) profile" evidence="9">
    <location>
        <begin position="232"/>
        <end position="463"/>
    </location>
</feature>
<dbReference type="GO" id="GO:0005886">
    <property type="term" value="C:plasma membrane"/>
    <property type="evidence" value="ECO:0007669"/>
    <property type="project" value="UniProtKB-SubCell"/>
</dbReference>
<evidence type="ECO:0000256" key="4">
    <source>
        <dbReference type="ARBA" id="ARBA00022692"/>
    </source>
</evidence>
<feature type="transmembrane region" description="Helical" evidence="8">
    <location>
        <begin position="89"/>
        <end position="110"/>
    </location>
</feature>
<evidence type="ECO:0000313" key="12">
    <source>
        <dbReference type="Proteomes" id="UP000271548"/>
    </source>
</evidence>
<proteinExistence type="predicted"/>
<evidence type="ECO:0000256" key="1">
    <source>
        <dbReference type="ARBA" id="ARBA00004429"/>
    </source>
</evidence>
<dbReference type="EMBL" id="RAZS01000001">
    <property type="protein sequence ID" value="RKN23938.1"/>
    <property type="molecule type" value="Genomic_DNA"/>
</dbReference>
<sequence length="463" mass="47505">MTGKQRAGVRRWAIDLRPLRVPNYRRIWLGNGIAMFGFQFTAVAVPVEMYDITEASLWVGLLGIAGFVPLLIFGLWGGAVADASDRRKVLLGAGTLLWASTLGLLAQSLLQVGSPVLLLILVAVQSIAFAITAPARSAILPRLVPDELVPAASTLNYTTFTAASVVGPLAAGLIFSSWGVDVGLPVAYAVDALLFTVSLWATLRLPALPPEPDPEGDGTPRRAGLASVVDGFRYLATTPVLLLSFAVDLIAMILAMPRALFPEIAHERFSDGAVGWLYSAIAIGSMIGGLTSGWISRLRRQGLGLVLAVVAWGVAIAAAGFAHQLWLMVLLLGVAGAADLVSAVLRQSMLLIYAPDRMRGRLQGVNTVVVAGGPRLGDLRAGAMAAGLGGGVAWIAGGVASAVLVVVLAVAFPALLRYRAATNAAGTDAAPAGGAGSTAVDGSPAAGAPGGDRAATASGGDRE</sequence>
<dbReference type="InterPro" id="IPR020846">
    <property type="entry name" value="MFS_dom"/>
</dbReference>
<keyword evidence="2" id="KW-0813">Transport</keyword>
<evidence type="ECO:0000313" key="10">
    <source>
        <dbReference type="EMBL" id="RKN23938.1"/>
    </source>
</evidence>
<dbReference type="InterPro" id="IPR036259">
    <property type="entry name" value="MFS_trans_sf"/>
</dbReference>
<feature type="compositionally biased region" description="Low complexity" evidence="7">
    <location>
        <begin position="428"/>
        <end position="457"/>
    </location>
</feature>
<reference evidence="12 13" key="1">
    <citation type="submission" date="2018-09" db="EMBL/GenBank/DDBJ databases">
        <title>Micromonospora sp. nov. MS1-9, isolated from a root of Musa sp.</title>
        <authorList>
            <person name="Kuncharoen N."/>
            <person name="Kudo T."/>
            <person name="Ohkuma M."/>
            <person name="Yuki M."/>
            <person name="Tanasupawat S."/>
        </authorList>
    </citation>
    <scope>NUCLEOTIDE SEQUENCE [LARGE SCALE GENOMIC DNA]</scope>
    <source>
        <strain evidence="11 13">MS1-9</strain>
        <strain evidence="10 12">NGC1-4</strain>
    </source>
</reference>
<accession>A0A3A9YHT8</accession>
<evidence type="ECO:0000256" key="5">
    <source>
        <dbReference type="ARBA" id="ARBA00022989"/>
    </source>
</evidence>
<dbReference type="OrthoDB" id="5494559at2"/>
<evidence type="ECO:0000256" key="2">
    <source>
        <dbReference type="ARBA" id="ARBA00022448"/>
    </source>
</evidence>
<gene>
    <name evidence="11" type="ORF">D7044_15765</name>
    <name evidence="10" type="ORF">D7147_02650</name>
</gene>
<dbReference type="PROSITE" id="PS50850">
    <property type="entry name" value="MFS"/>
    <property type="match status" value="1"/>
</dbReference>
<dbReference type="CDD" id="cd06173">
    <property type="entry name" value="MFS_MefA_like"/>
    <property type="match status" value="1"/>
</dbReference>
<name>A0A3A9YHT8_9ACTN</name>
<dbReference type="SUPFAM" id="SSF103473">
    <property type="entry name" value="MFS general substrate transporter"/>
    <property type="match status" value="1"/>
</dbReference>
<keyword evidence="12" id="KW-1185">Reference proteome</keyword>
<evidence type="ECO:0000259" key="9">
    <source>
        <dbReference type="PROSITE" id="PS50850"/>
    </source>
</evidence>
<feature type="transmembrane region" description="Helical" evidence="8">
    <location>
        <begin position="231"/>
        <end position="256"/>
    </location>
</feature>
<dbReference type="AlphaFoldDB" id="A0A3A9YHT8"/>
<keyword evidence="4 8" id="KW-0812">Transmembrane</keyword>
<keyword evidence="6 8" id="KW-0472">Membrane</keyword>
<comment type="caution">
    <text evidence="11">The sequence shown here is derived from an EMBL/GenBank/DDBJ whole genome shotgun (WGS) entry which is preliminary data.</text>
</comment>
<dbReference type="Gene3D" id="1.20.1250.20">
    <property type="entry name" value="MFS general substrate transporter like domains"/>
    <property type="match status" value="1"/>
</dbReference>
<evidence type="ECO:0000256" key="8">
    <source>
        <dbReference type="SAM" id="Phobius"/>
    </source>
</evidence>
<evidence type="ECO:0000256" key="6">
    <source>
        <dbReference type="ARBA" id="ARBA00023136"/>
    </source>
</evidence>
<dbReference type="GO" id="GO:0022857">
    <property type="term" value="F:transmembrane transporter activity"/>
    <property type="evidence" value="ECO:0007669"/>
    <property type="project" value="InterPro"/>
</dbReference>
<dbReference type="PANTHER" id="PTHR23513:SF9">
    <property type="entry name" value="ENTEROBACTIN EXPORTER ENTS"/>
    <property type="match status" value="1"/>
</dbReference>
<feature type="transmembrane region" description="Helical" evidence="8">
    <location>
        <begin position="392"/>
        <end position="416"/>
    </location>
</feature>
<comment type="subcellular location">
    <subcellularLocation>
        <location evidence="1">Cell inner membrane</location>
        <topology evidence="1">Multi-pass membrane protein</topology>
    </subcellularLocation>
</comment>
<evidence type="ECO:0000313" key="11">
    <source>
        <dbReference type="EMBL" id="RKN31747.1"/>
    </source>
</evidence>